<dbReference type="GeneID" id="83202040"/>
<evidence type="ECO:0000256" key="4">
    <source>
        <dbReference type="ARBA" id="ARBA00022827"/>
    </source>
</evidence>
<reference evidence="8" key="1">
    <citation type="submission" date="2022-11" db="EMBL/GenBank/DDBJ databases">
        <authorList>
            <person name="Petersen C."/>
        </authorList>
    </citation>
    <scope>NUCLEOTIDE SEQUENCE</scope>
    <source>
        <strain evidence="8">IBT 19713</strain>
    </source>
</reference>
<dbReference type="InterPro" id="IPR036188">
    <property type="entry name" value="FAD/NAD-bd_sf"/>
</dbReference>
<dbReference type="Pfam" id="PF00743">
    <property type="entry name" value="FMO-like"/>
    <property type="match status" value="1"/>
</dbReference>
<dbReference type="InterPro" id="IPR020946">
    <property type="entry name" value="Flavin_mOase-like"/>
</dbReference>
<dbReference type="SUPFAM" id="SSF51905">
    <property type="entry name" value="FAD/NAD(P)-binding domain"/>
    <property type="match status" value="1"/>
</dbReference>
<evidence type="ECO:0000256" key="1">
    <source>
        <dbReference type="ARBA" id="ARBA00001974"/>
    </source>
</evidence>
<keyword evidence="4" id="KW-0274">FAD</keyword>
<keyword evidence="5" id="KW-0521">NADP</keyword>
<proteinExistence type="inferred from homology"/>
<keyword evidence="3" id="KW-0285">Flavoprotein</keyword>
<evidence type="ECO:0000313" key="8">
    <source>
        <dbReference type="EMBL" id="KAJ5232484.1"/>
    </source>
</evidence>
<dbReference type="GO" id="GO:0050660">
    <property type="term" value="F:flavin adenine dinucleotide binding"/>
    <property type="evidence" value="ECO:0007669"/>
    <property type="project" value="InterPro"/>
</dbReference>
<keyword evidence="9" id="KW-1185">Reference proteome</keyword>
<reference evidence="8" key="2">
    <citation type="journal article" date="2023" name="IMA Fungus">
        <title>Comparative genomic study of the Penicillium genus elucidates a diverse pangenome and 15 lateral gene transfer events.</title>
        <authorList>
            <person name="Petersen C."/>
            <person name="Sorensen T."/>
            <person name="Nielsen M.R."/>
            <person name="Sondergaard T.E."/>
            <person name="Sorensen J.L."/>
            <person name="Fitzpatrick D.A."/>
            <person name="Frisvad J.C."/>
            <person name="Nielsen K.L."/>
        </authorList>
    </citation>
    <scope>NUCLEOTIDE SEQUENCE</scope>
    <source>
        <strain evidence="8">IBT 19713</strain>
    </source>
</reference>
<gene>
    <name evidence="8" type="ORF">N7468_005440</name>
</gene>
<accession>A0A9W9NZ92</accession>
<keyword evidence="7" id="KW-0503">Monooxygenase</keyword>
<dbReference type="PANTHER" id="PTHR43098:SF3">
    <property type="entry name" value="L-ORNITHINE N(5)-MONOOXYGENASE-RELATED"/>
    <property type="match status" value="1"/>
</dbReference>
<comment type="similarity">
    <text evidence="2">Belongs to the FAD-binding monooxygenase family.</text>
</comment>
<dbReference type="EMBL" id="JAPQKS010000004">
    <property type="protein sequence ID" value="KAJ5232484.1"/>
    <property type="molecule type" value="Genomic_DNA"/>
</dbReference>
<dbReference type="Proteomes" id="UP001150941">
    <property type="component" value="Unassembled WGS sequence"/>
</dbReference>
<name>A0A9W9NZ92_9EURO</name>
<dbReference type="AlphaFoldDB" id="A0A9W9NZ92"/>
<comment type="caution">
    <text evidence="8">The sequence shown here is derived from an EMBL/GenBank/DDBJ whole genome shotgun (WGS) entry which is preliminary data.</text>
</comment>
<comment type="cofactor">
    <cofactor evidence="1">
        <name>FAD</name>
        <dbReference type="ChEBI" id="CHEBI:57692"/>
    </cofactor>
</comment>
<keyword evidence="6" id="KW-0560">Oxidoreductase</keyword>
<dbReference type="InterPro" id="IPR050775">
    <property type="entry name" value="FAD-binding_Monooxygenases"/>
</dbReference>
<evidence type="ECO:0008006" key="10">
    <source>
        <dbReference type="Google" id="ProtNLM"/>
    </source>
</evidence>
<dbReference type="OrthoDB" id="66881at2759"/>
<evidence type="ECO:0000256" key="6">
    <source>
        <dbReference type="ARBA" id="ARBA00023002"/>
    </source>
</evidence>
<dbReference type="GO" id="GO:0004499">
    <property type="term" value="F:N,N-dimethylaniline monooxygenase activity"/>
    <property type="evidence" value="ECO:0007669"/>
    <property type="project" value="InterPro"/>
</dbReference>
<organism evidence="8 9">
    <name type="scientific">Penicillium chermesinum</name>
    <dbReference type="NCBI Taxonomy" id="63820"/>
    <lineage>
        <taxon>Eukaryota</taxon>
        <taxon>Fungi</taxon>
        <taxon>Dikarya</taxon>
        <taxon>Ascomycota</taxon>
        <taxon>Pezizomycotina</taxon>
        <taxon>Eurotiomycetes</taxon>
        <taxon>Eurotiomycetidae</taxon>
        <taxon>Eurotiales</taxon>
        <taxon>Aspergillaceae</taxon>
        <taxon>Penicillium</taxon>
    </lineage>
</organism>
<dbReference type="RefSeq" id="XP_058330477.1">
    <property type="nucleotide sequence ID" value="XM_058474737.1"/>
</dbReference>
<evidence type="ECO:0000256" key="2">
    <source>
        <dbReference type="ARBA" id="ARBA00010139"/>
    </source>
</evidence>
<evidence type="ECO:0000256" key="3">
    <source>
        <dbReference type="ARBA" id="ARBA00022630"/>
    </source>
</evidence>
<dbReference type="PANTHER" id="PTHR43098">
    <property type="entry name" value="L-ORNITHINE N(5)-MONOOXYGENASE-RELATED"/>
    <property type="match status" value="1"/>
</dbReference>
<protein>
    <recommendedName>
        <fullName evidence="10">FAD/NAD(P)-binding domain-containing protein</fullName>
    </recommendedName>
</protein>
<evidence type="ECO:0000256" key="5">
    <source>
        <dbReference type="ARBA" id="ARBA00022857"/>
    </source>
</evidence>
<dbReference type="Gene3D" id="3.50.50.60">
    <property type="entry name" value="FAD/NAD(P)-binding domain"/>
    <property type="match status" value="2"/>
</dbReference>
<evidence type="ECO:0000313" key="9">
    <source>
        <dbReference type="Proteomes" id="UP001150941"/>
    </source>
</evidence>
<evidence type="ECO:0000256" key="7">
    <source>
        <dbReference type="ARBA" id="ARBA00023033"/>
    </source>
</evidence>
<dbReference type="GO" id="GO:0050661">
    <property type="term" value="F:NADP binding"/>
    <property type="evidence" value="ECO:0007669"/>
    <property type="project" value="InterPro"/>
</dbReference>
<sequence>MASLHDTPEELDAAIVGAGFSGIYILYRLRQLNLNVKILEAATDLGGTWHLNNYPGARVDCPSPIYAFGIEEIYTKWKWSELYPAQEEFQAYFHFVDEVLSISKDCMFDSRVTSATFDTQSSKWFLRTQDGKRVVAKYFIPAVGFAAQPYTPSWKGLELFQGEIHHTSTWPQGVDLKGKRVAVIGTGSTGVQLIQEVAKEAAETFVFQRTPNMALPMRQKKLTPAEKDEMSAEAQELFRLAWTTGNGLAWGPEPKIYSQFSPDEIQQILHQLYTDGGFRYWSGGWLDLLAEPEGNRKAYDYWAKRTRERIQDPVKRDLLAPLEPPHPFGTKRPSLEQDYYEQMDKPNVHLVNTRAHPIIEFTPKGIVTDDCETYEVDVVALATGYNAGTGSLYQLGIKDVNGVNLEERWREGIATFLGMTVHGFPNMFYPYGVQAPTPLTNGPIFIDFQASFIRDIIKRAEQENIRSLDAKKSVQEAWTAQLHAIGSQTLLPQADSWYMGANILGKTRENAVFRRRASYVPGYMWRDCWREV</sequence>